<evidence type="ECO:0000256" key="2">
    <source>
        <dbReference type="SAM" id="Phobius"/>
    </source>
</evidence>
<evidence type="ECO:0000313" key="5">
    <source>
        <dbReference type="Proteomes" id="UP000320055"/>
    </source>
</evidence>
<evidence type="ECO:0000256" key="1">
    <source>
        <dbReference type="SAM" id="MobiDB-lite"/>
    </source>
</evidence>
<dbReference type="SMART" id="SM00909">
    <property type="entry name" value="Germane"/>
    <property type="match status" value="1"/>
</dbReference>
<feature type="region of interest" description="Disordered" evidence="1">
    <location>
        <begin position="40"/>
        <end position="71"/>
    </location>
</feature>
<gene>
    <name evidence="4" type="ORF">H1P_1570006</name>
</gene>
<organism evidence="4 5">
    <name type="scientific">Hyella patelloides LEGE 07179</name>
    <dbReference type="NCBI Taxonomy" id="945734"/>
    <lineage>
        <taxon>Bacteria</taxon>
        <taxon>Bacillati</taxon>
        <taxon>Cyanobacteriota</taxon>
        <taxon>Cyanophyceae</taxon>
        <taxon>Pleurocapsales</taxon>
        <taxon>Hyellaceae</taxon>
        <taxon>Hyella</taxon>
    </lineage>
</organism>
<feature type="compositionally biased region" description="Low complexity" evidence="1">
    <location>
        <begin position="49"/>
        <end position="69"/>
    </location>
</feature>
<keyword evidence="2" id="KW-1133">Transmembrane helix</keyword>
<feature type="domain" description="GerMN" evidence="3">
    <location>
        <begin position="107"/>
        <end position="194"/>
    </location>
</feature>
<sequence length="215" mass="23135">MQDRKQNFRFPLARFAGIAGIILLIGGGTAWWAKSSLEKADQRPVSKNPPLETPATPTTPTTPKSEPVTQPQQEQINIAWLDTAGTNVKLVGKTVSFPQSVEPQQILEAAFEQLLAGPNESAEYTTTIPQGTKLLSVKTTEEGVRVDLSQEFVSGGGSAAMSARLAQVIYTASSLDENTPIWVSVQGQPLENLGGEGIVLSQPITRQEFDANFTL</sequence>
<evidence type="ECO:0000313" key="4">
    <source>
        <dbReference type="EMBL" id="VEP12621.1"/>
    </source>
</evidence>
<proteinExistence type="predicted"/>
<feature type="transmembrane region" description="Helical" evidence="2">
    <location>
        <begin position="12"/>
        <end position="33"/>
    </location>
</feature>
<keyword evidence="2" id="KW-0472">Membrane</keyword>
<dbReference type="RefSeq" id="WP_144870662.1">
    <property type="nucleotide sequence ID" value="NZ_LR213908.1"/>
</dbReference>
<dbReference type="EMBL" id="CAACVJ010000065">
    <property type="protein sequence ID" value="VEP12621.1"/>
    <property type="molecule type" value="Genomic_DNA"/>
</dbReference>
<accession>A0A563VMH6</accession>
<reference evidence="4 5" key="1">
    <citation type="submission" date="2019-01" db="EMBL/GenBank/DDBJ databases">
        <authorList>
            <person name="Brito A."/>
        </authorList>
    </citation>
    <scope>NUCLEOTIDE SEQUENCE [LARGE SCALE GENOMIC DNA]</scope>
    <source>
        <strain evidence="4">1</strain>
    </source>
</reference>
<keyword evidence="2" id="KW-0812">Transmembrane</keyword>
<keyword evidence="5" id="KW-1185">Reference proteome</keyword>
<dbReference type="InterPro" id="IPR019606">
    <property type="entry name" value="GerMN"/>
</dbReference>
<dbReference type="Proteomes" id="UP000320055">
    <property type="component" value="Unassembled WGS sequence"/>
</dbReference>
<evidence type="ECO:0000259" key="3">
    <source>
        <dbReference type="SMART" id="SM00909"/>
    </source>
</evidence>
<name>A0A563VMH6_9CYAN</name>
<protein>
    <submittedName>
        <fullName evidence="4">Spore germination protein</fullName>
    </submittedName>
</protein>
<dbReference type="AlphaFoldDB" id="A0A563VMH6"/>
<dbReference type="OrthoDB" id="510914at2"/>
<dbReference type="Pfam" id="PF10646">
    <property type="entry name" value="Germane"/>
    <property type="match status" value="1"/>
</dbReference>